<name>A0A0N9HJY1_9PSEU</name>
<evidence type="ECO:0008006" key="4">
    <source>
        <dbReference type="Google" id="ProtNLM"/>
    </source>
</evidence>
<dbReference type="KEGG" id="kphy:AOZ06_05030"/>
<dbReference type="AlphaFoldDB" id="A0A0N9HJY1"/>
<reference evidence="2 3" key="1">
    <citation type="submission" date="2015-07" db="EMBL/GenBank/DDBJ databases">
        <title>Genome sequencing of Kibdelosporangium phytohabitans.</title>
        <authorList>
            <person name="Qin S."/>
            <person name="Xing K."/>
        </authorList>
    </citation>
    <scope>NUCLEOTIDE SEQUENCE [LARGE SCALE GENOMIC DNA]</scope>
    <source>
        <strain evidence="2 3">KLBMP1111</strain>
    </source>
</reference>
<feature type="compositionally biased region" description="Low complexity" evidence="1">
    <location>
        <begin position="1"/>
        <end position="10"/>
    </location>
</feature>
<dbReference type="Proteomes" id="UP000063699">
    <property type="component" value="Chromosome"/>
</dbReference>
<feature type="region of interest" description="Disordered" evidence="1">
    <location>
        <begin position="1"/>
        <end position="21"/>
    </location>
</feature>
<organism evidence="2 3">
    <name type="scientific">Kibdelosporangium phytohabitans</name>
    <dbReference type="NCBI Taxonomy" id="860235"/>
    <lineage>
        <taxon>Bacteria</taxon>
        <taxon>Bacillati</taxon>
        <taxon>Actinomycetota</taxon>
        <taxon>Actinomycetes</taxon>
        <taxon>Pseudonocardiales</taxon>
        <taxon>Pseudonocardiaceae</taxon>
        <taxon>Kibdelosporangium</taxon>
    </lineage>
</organism>
<sequence>MTPQVPRASSAPPPAPDVPLAAVPTTAASAHELSTPESAAQAWLARWCPFDYRAPFGESEQRAQTAMVPDAWTAWNAEINDRSRRSWDATVAARESARCTSPTAVISPEAPRTPHAVIVIVAATRVVSSTGATAYAETVTATRVVLRGADNLWRIGEATEGG</sequence>
<protein>
    <recommendedName>
        <fullName evidence="4">SnoaL-like domain-containing protein</fullName>
    </recommendedName>
</protein>
<accession>A0A0N9HJY1</accession>
<proteinExistence type="predicted"/>
<dbReference type="RefSeq" id="WP_054288347.1">
    <property type="nucleotide sequence ID" value="NZ_CP012752.1"/>
</dbReference>
<gene>
    <name evidence="2" type="ORF">AOZ06_05030</name>
</gene>
<evidence type="ECO:0000313" key="3">
    <source>
        <dbReference type="Proteomes" id="UP000063699"/>
    </source>
</evidence>
<dbReference type="OrthoDB" id="3634979at2"/>
<evidence type="ECO:0000256" key="1">
    <source>
        <dbReference type="SAM" id="MobiDB-lite"/>
    </source>
</evidence>
<evidence type="ECO:0000313" key="2">
    <source>
        <dbReference type="EMBL" id="ALG06371.1"/>
    </source>
</evidence>
<dbReference type="EMBL" id="CP012752">
    <property type="protein sequence ID" value="ALG06371.1"/>
    <property type="molecule type" value="Genomic_DNA"/>
</dbReference>
<keyword evidence="3" id="KW-1185">Reference proteome</keyword>